<dbReference type="GO" id="GO:0005886">
    <property type="term" value="C:plasma membrane"/>
    <property type="evidence" value="ECO:0007669"/>
    <property type="project" value="TreeGrafter"/>
</dbReference>
<evidence type="ECO:0000256" key="1">
    <source>
        <dbReference type="ARBA" id="ARBA00000085"/>
    </source>
</evidence>
<comment type="catalytic activity">
    <reaction evidence="1">
        <text>ATP + protein L-histidine = ADP + protein N-phospho-L-histidine.</text>
        <dbReference type="EC" id="2.7.13.3"/>
    </reaction>
</comment>
<proteinExistence type="predicted"/>
<keyword evidence="3" id="KW-0597">Phosphoprotein</keyword>
<keyword evidence="6" id="KW-0902">Two-component regulatory system</keyword>
<keyword evidence="4" id="KW-0808">Transferase</keyword>
<dbReference type="GO" id="GO:0000155">
    <property type="term" value="F:phosphorelay sensor kinase activity"/>
    <property type="evidence" value="ECO:0007669"/>
    <property type="project" value="TreeGrafter"/>
</dbReference>
<dbReference type="AlphaFoldDB" id="A0A3B0UAF4"/>
<feature type="domain" description="Histidine kinase/HSP90-like ATPase" evidence="7">
    <location>
        <begin position="51"/>
        <end position="147"/>
    </location>
</feature>
<evidence type="ECO:0000259" key="7">
    <source>
        <dbReference type="SMART" id="SM00387"/>
    </source>
</evidence>
<evidence type="ECO:0000313" key="8">
    <source>
        <dbReference type="EMBL" id="VAW21529.1"/>
    </source>
</evidence>
<evidence type="ECO:0000256" key="3">
    <source>
        <dbReference type="ARBA" id="ARBA00022553"/>
    </source>
</evidence>
<organism evidence="8">
    <name type="scientific">hydrothermal vent metagenome</name>
    <dbReference type="NCBI Taxonomy" id="652676"/>
    <lineage>
        <taxon>unclassified sequences</taxon>
        <taxon>metagenomes</taxon>
        <taxon>ecological metagenomes</taxon>
    </lineage>
</organism>
<dbReference type="InterPro" id="IPR050351">
    <property type="entry name" value="BphY/WalK/GraS-like"/>
</dbReference>
<evidence type="ECO:0000256" key="4">
    <source>
        <dbReference type="ARBA" id="ARBA00022679"/>
    </source>
</evidence>
<dbReference type="EC" id="2.7.13.3" evidence="2"/>
<dbReference type="InterPro" id="IPR036890">
    <property type="entry name" value="HATPase_C_sf"/>
</dbReference>
<accession>A0A3B0UAF4</accession>
<dbReference type="PANTHER" id="PTHR45453:SF1">
    <property type="entry name" value="PHOSPHATE REGULON SENSOR PROTEIN PHOR"/>
    <property type="match status" value="1"/>
</dbReference>
<dbReference type="Gene3D" id="3.30.565.10">
    <property type="entry name" value="Histidine kinase-like ATPase, C-terminal domain"/>
    <property type="match status" value="1"/>
</dbReference>
<evidence type="ECO:0000256" key="5">
    <source>
        <dbReference type="ARBA" id="ARBA00022777"/>
    </source>
</evidence>
<dbReference type="SUPFAM" id="SSF55874">
    <property type="entry name" value="ATPase domain of HSP90 chaperone/DNA topoisomerase II/histidine kinase"/>
    <property type="match status" value="1"/>
</dbReference>
<dbReference type="GO" id="GO:0004721">
    <property type="term" value="F:phosphoprotein phosphatase activity"/>
    <property type="evidence" value="ECO:0007669"/>
    <property type="project" value="TreeGrafter"/>
</dbReference>
<reference evidence="8" key="1">
    <citation type="submission" date="2018-06" db="EMBL/GenBank/DDBJ databases">
        <authorList>
            <person name="Zhirakovskaya E."/>
        </authorList>
    </citation>
    <scope>NUCLEOTIDE SEQUENCE</scope>
</reference>
<dbReference type="InterPro" id="IPR003594">
    <property type="entry name" value="HATPase_dom"/>
</dbReference>
<evidence type="ECO:0000256" key="6">
    <source>
        <dbReference type="ARBA" id="ARBA00023012"/>
    </source>
</evidence>
<dbReference type="PANTHER" id="PTHR45453">
    <property type="entry name" value="PHOSPHATE REGULON SENSOR PROTEIN PHOR"/>
    <property type="match status" value="1"/>
</dbReference>
<name>A0A3B0UAF4_9ZZZZ</name>
<dbReference type="EMBL" id="UOEP01000147">
    <property type="protein sequence ID" value="VAW21529.1"/>
    <property type="molecule type" value="Genomic_DNA"/>
</dbReference>
<keyword evidence="5" id="KW-0418">Kinase</keyword>
<gene>
    <name evidence="8" type="ORF">MNBD_BACTEROID01-637</name>
</gene>
<dbReference type="SMART" id="SM00387">
    <property type="entry name" value="HATPase_c"/>
    <property type="match status" value="1"/>
</dbReference>
<sequence>MTKIENEQFINEEQLNLTTLFKEKLDEYRVLTESKDIKISQNINADFKLSMNPELAVILINNLLLNAIRHNVEKGEIKFFSTADELSICNTGVNKASDGKAIFKRFVKQNSSSFGLGLAIVKEICNLYALKIRYSFKENQHCFVLKK</sequence>
<protein>
    <recommendedName>
        <fullName evidence="2">histidine kinase</fullName>
        <ecNumber evidence="2">2.7.13.3</ecNumber>
    </recommendedName>
</protein>
<dbReference type="GO" id="GO:0016036">
    <property type="term" value="P:cellular response to phosphate starvation"/>
    <property type="evidence" value="ECO:0007669"/>
    <property type="project" value="TreeGrafter"/>
</dbReference>
<dbReference type="Pfam" id="PF02518">
    <property type="entry name" value="HATPase_c"/>
    <property type="match status" value="1"/>
</dbReference>
<evidence type="ECO:0000256" key="2">
    <source>
        <dbReference type="ARBA" id="ARBA00012438"/>
    </source>
</evidence>